<dbReference type="InterPro" id="IPR010111">
    <property type="entry name" value="Kynureninase"/>
</dbReference>
<evidence type="ECO:0000256" key="1">
    <source>
        <dbReference type="ARBA" id="ARBA00022642"/>
    </source>
</evidence>
<keyword evidence="1 4" id="KW-0662">Pyridine nucleotide biosynthesis</keyword>
<reference evidence="7 8" key="1">
    <citation type="submission" date="2016-11" db="EMBL/GenBank/DDBJ databases">
        <authorList>
            <person name="Jaros S."/>
            <person name="Januszkiewicz K."/>
            <person name="Wedrychowicz H."/>
        </authorList>
    </citation>
    <scope>NUCLEOTIDE SEQUENCE [LARGE SCALE GENOMIC DNA]</scope>
    <source>
        <strain evidence="7 8">DSM 46144</strain>
    </source>
</reference>
<dbReference type="NCBIfam" id="TIGR01814">
    <property type="entry name" value="kynureninase"/>
    <property type="match status" value="1"/>
</dbReference>
<comment type="pathway">
    <text evidence="4 6">Cofactor biosynthesis; NAD(+) biosynthesis; quinolinate from L-kynurenine: step 2/3.</text>
</comment>
<feature type="modified residue" description="N6-(pyridoxal phosphate)lysine" evidence="4">
    <location>
        <position position="226"/>
    </location>
</feature>
<feature type="binding site" evidence="4">
    <location>
        <position position="281"/>
    </location>
    <ligand>
        <name>pyridoxal 5'-phosphate</name>
        <dbReference type="ChEBI" id="CHEBI:597326"/>
    </ligand>
</feature>
<keyword evidence="2 4" id="KW-0378">Hydrolase</keyword>
<comment type="subunit">
    <text evidence="4 6">Homodimer.</text>
</comment>
<dbReference type="InterPro" id="IPR015422">
    <property type="entry name" value="PyrdxlP-dep_Trfase_small"/>
</dbReference>
<comment type="catalytic activity">
    <reaction evidence="4 6">
        <text>L-kynurenine + H2O = anthranilate + L-alanine + H(+)</text>
        <dbReference type="Rhea" id="RHEA:16813"/>
        <dbReference type="ChEBI" id="CHEBI:15377"/>
        <dbReference type="ChEBI" id="CHEBI:15378"/>
        <dbReference type="ChEBI" id="CHEBI:16567"/>
        <dbReference type="ChEBI" id="CHEBI:57959"/>
        <dbReference type="ChEBI" id="CHEBI:57972"/>
        <dbReference type="EC" id="3.7.1.3"/>
    </reaction>
</comment>
<dbReference type="PANTHER" id="PTHR14084:SF0">
    <property type="entry name" value="KYNURENINASE"/>
    <property type="match status" value="1"/>
</dbReference>
<dbReference type="InterPro" id="IPR015421">
    <property type="entry name" value="PyrdxlP-dep_Trfase_major"/>
</dbReference>
<comment type="function">
    <text evidence="4 6">Catalyzes the cleavage of L-kynurenine (L-Kyn) and L-3-hydroxykynurenine (L-3OHKyn) into anthranilic acid (AA) and 3-hydroxyanthranilic acid (3-OHAA), respectively.</text>
</comment>
<dbReference type="PIRSF" id="PIRSF038800">
    <property type="entry name" value="KYNU"/>
    <property type="match status" value="1"/>
</dbReference>
<dbReference type="Pfam" id="PF22580">
    <property type="entry name" value="KYNU_C"/>
    <property type="match status" value="1"/>
</dbReference>
<evidence type="ECO:0000256" key="6">
    <source>
        <dbReference type="PIRNR" id="PIRNR038800"/>
    </source>
</evidence>
<dbReference type="GO" id="GO:0097053">
    <property type="term" value="P:L-kynurenine catabolic process"/>
    <property type="evidence" value="ECO:0007669"/>
    <property type="project" value="UniProtKB-UniRule"/>
</dbReference>
<dbReference type="RefSeq" id="WP_073257864.1">
    <property type="nucleotide sequence ID" value="NZ_FRCS01000004.1"/>
</dbReference>
<feature type="binding site" evidence="4">
    <location>
        <position position="203"/>
    </location>
    <ligand>
        <name>pyridoxal 5'-phosphate</name>
        <dbReference type="ChEBI" id="CHEBI:597326"/>
    </ligand>
</feature>
<feature type="binding site" evidence="4">
    <location>
        <position position="200"/>
    </location>
    <ligand>
        <name>pyridoxal 5'-phosphate</name>
        <dbReference type="ChEBI" id="CHEBI:597326"/>
    </ligand>
</feature>
<dbReference type="EC" id="3.7.1.3" evidence="4 5"/>
<comment type="cofactor">
    <cofactor evidence="4 6">
        <name>pyridoxal 5'-phosphate</name>
        <dbReference type="ChEBI" id="CHEBI:597326"/>
    </cofactor>
</comment>
<evidence type="ECO:0000313" key="7">
    <source>
        <dbReference type="EMBL" id="SHN26898.1"/>
    </source>
</evidence>
<proteinExistence type="inferred from homology"/>
<dbReference type="Gene3D" id="3.40.640.10">
    <property type="entry name" value="Type I PLP-dependent aspartate aminotransferase-like (Major domain)"/>
    <property type="match status" value="1"/>
</dbReference>
<organism evidence="7 8">
    <name type="scientific">Cryptosporangium aurantiacum</name>
    <dbReference type="NCBI Taxonomy" id="134849"/>
    <lineage>
        <taxon>Bacteria</taxon>
        <taxon>Bacillati</taxon>
        <taxon>Actinomycetota</taxon>
        <taxon>Actinomycetes</taxon>
        <taxon>Cryptosporangiales</taxon>
        <taxon>Cryptosporangiaceae</taxon>
        <taxon>Cryptosporangium</taxon>
    </lineage>
</organism>
<dbReference type="InterPro" id="IPR015424">
    <property type="entry name" value="PyrdxlP-dep_Trfase"/>
</dbReference>
<dbReference type="UniPathway" id="UPA00334">
    <property type="reaction ID" value="UER00455"/>
</dbReference>
<dbReference type="EMBL" id="FRCS01000004">
    <property type="protein sequence ID" value="SHN26898.1"/>
    <property type="molecule type" value="Genomic_DNA"/>
</dbReference>
<dbReference type="GO" id="GO:0043420">
    <property type="term" value="P:anthranilate metabolic process"/>
    <property type="evidence" value="ECO:0007669"/>
    <property type="project" value="TreeGrafter"/>
</dbReference>
<feature type="binding site" evidence="4">
    <location>
        <position position="225"/>
    </location>
    <ligand>
        <name>pyridoxal 5'-phosphate</name>
        <dbReference type="ChEBI" id="CHEBI:597326"/>
    </ligand>
</feature>
<dbReference type="HAMAP" id="MF_01970">
    <property type="entry name" value="Kynureninase"/>
    <property type="match status" value="1"/>
</dbReference>
<dbReference type="GO" id="GO:0005737">
    <property type="term" value="C:cytoplasm"/>
    <property type="evidence" value="ECO:0007669"/>
    <property type="project" value="UniProtKB-UniRule"/>
</dbReference>
<evidence type="ECO:0000313" key="8">
    <source>
        <dbReference type="Proteomes" id="UP000184440"/>
    </source>
</evidence>
<evidence type="ECO:0000256" key="4">
    <source>
        <dbReference type="HAMAP-Rule" id="MF_01970"/>
    </source>
</evidence>
<evidence type="ECO:0000256" key="3">
    <source>
        <dbReference type="ARBA" id="ARBA00022898"/>
    </source>
</evidence>
<evidence type="ECO:0000256" key="2">
    <source>
        <dbReference type="ARBA" id="ARBA00022801"/>
    </source>
</evidence>
<dbReference type="OrthoDB" id="9812626at2"/>
<dbReference type="GO" id="GO:0019805">
    <property type="term" value="P:quinolinate biosynthetic process"/>
    <property type="evidence" value="ECO:0007669"/>
    <property type="project" value="UniProtKB-UniRule"/>
</dbReference>
<dbReference type="Proteomes" id="UP000184440">
    <property type="component" value="Unassembled WGS sequence"/>
</dbReference>
<dbReference type="Gene3D" id="3.90.1150.10">
    <property type="entry name" value="Aspartate Aminotransferase, domain 1"/>
    <property type="match status" value="1"/>
</dbReference>
<keyword evidence="3 4" id="KW-0663">Pyridoxal phosphate</keyword>
<comment type="catalytic activity">
    <reaction evidence="6">
        <text>3-hydroxy-L-kynurenine + H2O = 3-hydroxyanthranilate + L-alanine + H(+)</text>
        <dbReference type="Rhea" id="RHEA:25143"/>
        <dbReference type="ChEBI" id="CHEBI:15377"/>
        <dbReference type="ChEBI" id="CHEBI:15378"/>
        <dbReference type="ChEBI" id="CHEBI:36559"/>
        <dbReference type="ChEBI" id="CHEBI:57972"/>
        <dbReference type="ChEBI" id="CHEBI:58125"/>
        <dbReference type="EC" id="3.7.1.3"/>
    </reaction>
</comment>
<feature type="binding site" evidence="4">
    <location>
        <begin position="123"/>
        <end position="126"/>
    </location>
    <ligand>
        <name>pyridoxal 5'-phosphate</name>
        <dbReference type="ChEBI" id="CHEBI:597326"/>
    </ligand>
</feature>
<keyword evidence="8" id="KW-1185">Reference proteome</keyword>
<name>A0A1M7Q9C2_9ACTN</name>
<comment type="caution">
    <text evidence="4">Lacks conserved residue(s) required for the propagation of feature annotation.</text>
</comment>
<dbReference type="AlphaFoldDB" id="A0A1M7Q9C2"/>
<dbReference type="SUPFAM" id="SSF53383">
    <property type="entry name" value="PLP-dependent transferases"/>
    <property type="match status" value="1"/>
</dbReference>
<dbReference type="PANTHER" id="PTHR14084">
    <property type="entry name" value="KYNURENINASE"/>
    <property type="match status" value="1"/>
</dbReference>
<feature type="binding site" evidence="4">
    <location>
        <position position="95"/>
    </location>
    <ligand>
        <name>pyridoxal 5'-phosphate</name>
        <dbReference type="ChEBI" id="CHEBI:597326"/>
    </ligand>
</feature>
<feature type="binding site" evidence="4">
    <location>
        <position position="96"/>
    </location>
    <ligand>
        <name>pyridoxal 5'-phosphate</name>
        <dbReference type="ChEBI" id="CHEBI:597326"/>
    </ligand>
</feature>
<gene>
    <name evidence="4" type="primary">kynU</name>
    <name evidence="7" type="ORF">SAMN05443668_104313</name>
</gene>
<sequence>MLTSPTILDAADPLARFQADFVRSDPDLIYLDGNSLGRLPRATADRVATAITEEWGRGLIRSWSHWIDLAREIGDRIGAGVVSARPGEVLVGDSTTVNLYKLAAAALDARPDRRVIVLDDDNFPTDLYVLQGLAAARNLELRVLHTDIDAGIDVDALRAALDDDVALLCLSHVAYRSGALADMSTITEAAHAVGALVLWDLSHAAGSVPVPLTESGADLAVGCTYKYLNGGPGAPAFLYVRRELQATLRQPIWGWFGQQDQFAMGSTYQPVAGIERFAVGTPPVLGLYAVEEGIRPVVEAGIDAIRAKGVALTSYAVDLSDAWLTPLGFRLASPRDAARRGGHVSLYHPDGWRICQALIARDVVPDYRTPDRLRLGFSPLTTSFEDVWTGLSRLRDLVAAEEHLTFDATPGRVT</sequence>
<dbReference type="GO" id="GO:0030429">
    <property type="term" value="F:kynureninase activity"/>
    <property type="evidence" value="ECO:0007669"/>
    <property type="project" value="UniProtKB-UniRule"/>
</dbReference>
<evidence type="ECO:0000256" key="5">
    <source>
        <dbReference type="NCBIfam" id="TIGR01814"/>
    </source>
</evidence>
<accession>A0A1M7Q9C2</accession>
<dbReference type="GO" id="GO:0030170">
    <property type="term" value="F:pyridoxal phosphate binding"/>
    <property type="evidence" value="ECO:0007669"/>
    <property type="project" value="UniProtKB-UniRule"/>
</dbReference>
<feature type="binding site" evidence="4">
    <location>
        <position position="255"/>
    </location>
    <ligand>
        <name>pyridoxal 5'-phosphate</name>
        <dbReference type="ChEBI" id="CHEBI:597326"/>
    </ligand>
</feature>
<protein>
    <recommendedName>
        <fullName evidence="4 5">Kynureninase</fullName>
        <ecNumber evidence="4 5">3.7.1.3</ecNumber>
    </recommendedName>
    <alternativeName>
        <fullName evidence="4">L-kynurenine hydrolase</fullName>
    </alternativeName>
</protein>
<dbReference type="GO" id="GO:0009435">
    <property type="term" value="P:NAD+ biosynthetic process"/>
    <property type="evidence" value="ECO:0007669"/>
    <property type="project" value="UniProtKB-UniRule"/>
</dbReference>
<dbReference type="STRING" id="134849.SAMN05443668_104313"/>
<dbReference type="GO" id="GO:0019441">
    <property type="term" value="P:L-tryptophan catabolic process to kynurenine"/>
    <property type="evidence" value="ECO:0007669"/>
    <property type="project" value="TreeGrafter"/>
</dbReference>
<comment type="pathway">
    <text evidence="4 6">Amino-acid degradation; L-kynurenine degradation; L-alanine and anthranilate from L-kynurenine: step 1/1.</text>
</comment>
<comment type="similarity">
    <text evidence="4 6">Belongs to the kynureninase family.</text>
</comment>
<dbReference type="UniPathway" id="UPA00253">
    <property type="reaction ID" value="UER00329"/>
</dbReference>